<dbReference type="Pfam" id="PF12833">
    <property type="entry name" value="HTH_18"/>
    <property type="match status" value="1"/>
</dbReference>
<dbReference type="RefSeq" id="WP_079538785.1">
    <property type="nucleotide sequence ID" value="NZ_LT670844.1"/>
</dbReference>
<dbReference type="InterPro" id="IPR035418">
    <property type="entry name" value="AraC-bd_2"/>
</dbReference>
<sequence>MEWSAKQCQTDQPFGSWADDLANAFVQLEPRKIIEHPFQGSISRTDAAPIQISRVTATKHRVLRLRSHIARSSDDLCFINLQLEGVGRYTQRGHEQICGPGDLAVADTTEPFEIANGRDFQLFCFAVPRHLLPSNFSERPRLTLSATEGGRALSRTLAGYAELCLSLQAPSEMAALSGAHIVDLIFHATGVLAEGVSERTNAPVLLSMMLDHIDRNSDDPSISAATLARKFHCSQRYVHKLFSETGRSVGEHVTGKRILVCTRNLLDNHKNKTIAEIAFAAGFRDISHFNRLFKRANGATPREFRRTMSSSSG</sequence>
<dbReference type="InterPro" id="IPR037923">
    <property type="entry name" value="HTH-like"/>
</dbReference>
<dbReference type="InterPro" id="IPR020449">
    <property type="entry name" value="Tscrpt_reg_AraC-type_HTH"/>
</dbReference>
<organism evidence="5 6">
    <name type="scientific">Bradyrhizobium lablabi</name>
    <dbReference type="NCBI Taxonomy" id="722472"/>
    <lineage>
        <taxon>Bacteria</taxon>
        <taxon>Pseudomonadati</taxon>
        <taxon>Pseudomonadota</taxon>
        <taxon>Alphaproteobacteria</taxon>
        <taxon>Hyphomicrobiales</taxon>
        <taxon>Nitrobacteraceae</taxon>
        <taxon>Bradyrhizobium</taxon>
    </lineage>
</organism>
<evidence type="ECO:0000313" key="6">
    <source>
        <dbReference type="Proteomes" id="UP000189935"/>
    </source>
</evidence>
<dbReference type="PANTHER" id="PTHR46796">
    <property type="entry name" value="HTH-TYPE TRANSCRIPTIONAL ACTIVATOR RHAS-RELATED"/>
    <property type="match status" value="1"/>
</dbReference>
<dbReference type="InterPro" id="IPR009057">
    <property type="entry name" value="Homeodomain-like_sf"/>
</dbReference>
<evidence type="ECO:0000313" key="5">
    <source>
        <dbReference type="EMBL" id="SHK26825.1"/>
    </source>
</evidence>
<dbReference type="OrthoDB" id="252470at2"/>
<accession>A0A1M6R2U7</accession>
<evidence type="ECO:0000256" key="2">
    <source>
        <dbReference type="ARBA" id="ARBA00023125"/>
    </source>
</evidence>
<dbReference type="PRINTS" id="PR00032">
    <property type="entry name" value="HTHARAC"/>
</dbReference>
<dbReference type="AlphaFoldDB" id="A0A1M6R2U7"/>
<proteinExistence type="predicted"/>
<dbReference type="Pfam" id="PF14525">
    <property type="entry name" value="AraC_binding_2"/>
    <property type="match status" value="1"/>
</dbReference>
<evidence type="ECO:0000256" key="1">
    <source>
        <dbReference type="ARBA" id="ARBA00023015"/>
    </source>
</evidence>
<dbReference type="Gene3D" id="1.10.10.60">
    <property type="entry name" value="Homeodomain-like"/>
    <property type="match status" value="1"/>
</dbReference>
<keyword evidence="1" id="KW-0805">Transcription regulation</keyword>
<keyword evidence="2" id="KW-0238">DNA-binding</keyword>
<dbReference type="PROSITE" id="PS01124">
    <property type="entry name" value="HTH_ARAC_FAMILY_2"/>
    <property type="match status" value="1"/>
</dbReference>
<dbReference type="InterPro" id="IPR050204">
    <property type="entry name" value="AraC_XylS_family_regulators"/>
</dbReference>
<dbReference type="EMBL" id="LT670844">
    <property type="protein sequence ID" value="SHK26825.1"/>
    <property type="molecule type" value="Genomic_DNA"/>
</dbReference>
<dbReference type="GO" id="GO:0003700">
    <property type="term" value="F:DNA-binding transcription factor activity"/>
    <property type="evidence" value="ECO:0007669"/>
    <property type="project" value="InterPro"/>
</dbReference>
<keyword evidence="3" id="KW-0804">Transcription</keyword>
<dbReference type="GO" id="GO:0043565">
    <property type="term" value="F:sequence-specific DNA binding"/>
    <property type="evidence" value="ECO:0007669"/>
    <property type="project" value="InterPro"/>
</dbReference>
<evidence type="ECO:0000256" key="3">
    <source>
        <dbReference type="ARBA" id="ARBA00023163"/>
    </source>
</evidence>
<dbReference type="SUPFAM" id="SSF51215">
    <property type="entry name" value="Regulatory protein AraC"/>
    <property type="match status" value="1"/>
</dbReference>
<evidence type="ECO:0000259" key="4">
    <source>
        <dbReference type="PROSITE" id="PS01124"/>
    </source>
</evidence>
<feature type="domain" description="HTH araC/xylS-type" evidence="4">
    <location>
        <begin position="207"/>
        <end position="307"/>
    </location>
</feature>
<dbReference type="PANTHER" id="PTHR46796:SF6">
    <property type="entry name" value="ARAC SUBFAMILY"/>
    <property type="match status" value="1"/>
</dbReference>
<reference evidence="5 6" key="1">
    <citation type="submission" date="2016-11" db="EMBL/GenBank/DDBJ databases">
        <authorList>
            <person name="Jaros S."/>
            <person name="Januszkiewicz K."/>
            <person name="Wedrychowicz H."/>
        </authorList>
    </citation>
    <scope>NUCLEOTIDE SEQUENCE [LARGE SCALE GENOMIC DNA]</scope>
    <source>
        <strain evidence="5 6">GAS499</strain>
    </source>
</reference>
<protein>
    <submittedName>
        <fullName evidence="5">Transcriptional regulator, AraC family</fullName>
    </submittedName>
</protein>
<dbReference type="SUPFAM" id="SSF46689">
    <property type="entry name" value="Homeodomain-like"/>
    <property type="match status" value="1"/>
</dbReference>
<gene>
    <name evidence="5" type="ORF">SAMN05444159_2864</name>
</gene>
<dbReference type="SMART" id="SM00342">
    <property type="entry name" value="HTH_ARAC"/>
    <property type="match status" value="1"/>
</dbReference>
<dbReference type="Proteomes" id="UP000189935">
    <property type="component" value="Chromosome I"/>
</dbReference>
<dbReference type="InterPro" id="IPR018060">
    <property type="entry name" value="HTH_AraC"/>
</dbReference>
<name>A0A1M6R2U7_9BRAD</name>